<keyword evidence="1" id="KW-0812">Transmembrane</keyword>
<keyword evidence="1" id="KW-0472">Membrane</keyword>
<organism evidence="2 3">
    <name type="scientific">Cryptosporangium arvum DSM 44712</name>
    <dbReference type="NCBI Taxonomy" id="927661"/>
    <lineage>
        <taxon>Bacteria</taxon>
        <taxon>Bacillati</taxon>
        <taxon>Actinomycetota</taxon>
        <taxon>Actinomycetes</taxon>
        <taxon>Cryptosporangiales</taxon>
        <taxon>Cryptosporangiaceae</taxon>
        <taxon>Cryptosporangium</taxon>
    </lineage>
</organism>
<evidence type="ECO:0000313" key="2">
    <source>
        <dbReference type="EMBL" id="EXG80279.1"/>
    </source>
</evidence>
<name>A0A010ZNN2_9ACTN</name>
<feature type="transmembrane region" description="Helical" evidence="1">
    <location>
        <begin position="58"/>
        <end position="79"/>
    </location>
</feature>
<reference evidence="2 3" key="1">
    <citation type="submission" date="2013-07" db="EMBL/GenBank/DDBJ databases">
        <authorList>
            <consortium name="DOE Joint Genome Institute"/>
            <person name="Eisen J."/>
            <person name="Huntemann M."/>
            <person name="Han J."/>
            <person name="Chen A."/>
            <person name="Kyrpides N."/>
            <person name="Mavromatis K."/>
            <person name="Markowitz V."/>
            <person name="Palaniappan K."/>
            <person name="Ivanova N."/>
            <person name="Schaumberg A."/>
            <person name="Pati A."/>
            <person name="Liolios K."/>
            <person name="Nordberg H.P."/>
            <person name="Cantor M.N."/>
            <person name="Hua S.X."/>
            <person name="Woyke T."/>
        </authorList>
    </citation>
    <scope>NUCLEOTIDE SEQUENCE [LARGE SCALE GENOMIC DNA]</scope>
    <source>
        <strain evidence="2 3">DSM 44712</strain>
    </source>
</reference>
<gene>
    <name evidence="2" type="ORF">CryarDRAFT_1345</name>
</gene>
<dbReference type="AlphaFoldDB" id="A0A010ZNN2"/>
<feature type="transmembrane region" description="Helical" evidence="1">
    <location>
        <begin position="20"/>
        <end position="38"/>
    </location>
</feature>
<dbReference type="Proteomes" id="UP000021053">
    <property type="component" value="Unassembled WGS sequence"/>
</dbReference>
<keyword evidence="1" id="KW-1133">Transmembrane helix</keyword>
<comment type="caution">
    <text evidence="2">The sequence shown here is derived from an EMBL/GenBank/DDBJ whole genome shotgun (WGS) entry which is preliminary data.</text>
</comment>
<dbReference type="EMBL" id="JFBT01000001">
    <property type="protein sequence ID" value="EXG80279.1"/>
    <property type="molecule type" value="Genomic_DNA"/>
</dbReference>
<dbReference type="HOGENOM" id="CLU_073799_0_0_11"/>
<accession>A0A010ZNN2</accession>
<proteinExistence type="predicted"/>
<protein>
    <submittedName>
        <fullName evidence="2">Uncharacterized protein</fullName>
    </submittedName>
</protein>
<feature type="transmembrane region" description="Helical" evidence="1">
    <location>
        <begin position="198"/>
        <end position="220"/>
    </location>
</feature>
<sequence length="326" mass="35873">MTNLGSIGLSESDFPLHFRIVNVLPATLVTITPACLLLSGAPTQSPSLDLLLDRARNYGWVGAVGATIFIAIASLLLQPLEFASVRFMEGYWSRSGFMGGAAELGSWIQRRRRGRHKWISRSTLPPGMVEDSRQRLREDWPFSGEVRPTALGNRMLAFESKAGFGLGIEAIAFWSRLYYVLPEPALKIIDSHRDQLDFACRICMALALCSCSSLALLLQYPIWMLVPALFAAGSWAAYRASLAAAANYGVVVTSAIDVFRLRLIKEMGLALPVDTDAERSIHENLTQLWSGGLNSKKIKLTNAITDQDFGIRVDHRQASTSDEDPA</sequence>
<feature type="transmembrane region" description="Helical" evidence="1">
    <location>
        <begin position="240"/>
        <end position="259"/>
    </location>
</feature>
<evidence type="ECO:0000256" key="1">
    <source>
        <dbReference type="SAM" id="Phobius"/>
    </source>
</evidence>
<keyword evidence="3" id="KW-1185">Reference proteome</keyword>
<evidence type="ECO:0000313" key="3">
    <source>
        <dbReference type="Proteomes" id="UP000021053"/>
    </source>
</evidence>